<evidence type="ECO:0000313" key="2">
    <source>
        <dbReference type="EMBL" id="NHC35064.1"/>
    </source>
</evidence>
<accession>A0A9X5E4L2</accession>
<dbReference type="Gene3D" id="3.20.20.370">
    <property type="entry name" value="Glycoside hydrolase/deacetylase"/>
    <property type="match status" value="1"/>
</dbReference>
<evidence type="ECO:0000313" key="3">
    <source>
        <dbReference type="Proteomes" id="UP000031532"/>
    </source>
</evidence>
<comment type="caution">
    <text evidence="2">The sequence shown here is derived from an EMBL/GenBank/DDBJ whole genome shotgun (WGS) entry which is preliminary data.</text>
</comment>
<dbReference type="SUPFAM" id="SSF88713">
    <property type="entry name" value="Glycoside hydrolase/deacetylase"/>
    <property type="match status" value="1"/>
</dbReference>
<reference evidence="2 3" key="1">
    <citation type="journal article" date="2015" name="Genome Announc.">
        <title>Draft Genome Sequence of the Terrestrial Cyanobacterium Scytonema millei VB511283, Isolated from Eastern India.</title>
        <authorList>
            <person name="Sen D."/>
            <person name="Chandrababunaidu M.M."/>
            <person name="Singh D."/>
            <person name="Sanghi N."/>
            <person name="Ghorai A."/>
            <person name="Mishra G.P."/>
            <person name="Madduluri M."/>
            <person name="Adhikary S.P."/>
            <person name="Tripathy S."/>
        </authorList>
    </citation>
    <scope>NUCLEOTIDE SEQUENCE [LARGE SCALE GENOMIC DNA]</scope>
    <source>
        <strain evidence="2 3">VB511283</strain>
    </source>
</reference>
<dbReference type="GO" id="GO:0005975">
    <property type="term" value="P:carbohydrate metabolic process"/>
    <property type="evidence" value="ECO:0007669"/>
    <property type="project" value="InterPro"/>
</dbReference>
<dbReference type="RefSeq" id="WP_039716493.1">
    <property type="nucleotide sequence ID" value="NZ_JTJC03000002.1"/>
</dbReference>
<proteinExistence type="predicted"/>
<dbReference type="InterPro" id="IPR050248">
    <property type="entry name" value="Polysacc_deacetylase_ArnD"/>
</dbReference>
<dbReference type="InterPro" id="IPR002509">
    <property type="entry name" value="NODB_dom"/>
</dbReference>
<sequence>MQLAPFLPLMYRILKPSFPSCLWSGHDRARSIALTFDDGPHPCHTTKLLEVLDRYAIPASFFWLGACVRRSPDLAKAIYQRGHWIGNHGYDHRSFPMLTPTELQHSLVATQEAIATACDLPTARVRDVRPPNGLFTPQTLNLLHQWDYRPVMWSVVPEDWVRPGIAVVVQRVMQQVQNGSLIVLHDGACGGADVADVAALLIPQLLSLGYEFVTIDTLWQQSLSLTSQGFSSSLTSGDRSF</sequence>
<dbReference type="EMBL" id="JTJC03000002">
    <property type="protein sequence ID" value="NHC35064.1"/>
    <property type="molecule type" value="Genomic_DNA"/>
</dbReference>
<organism evidence="2 3">
    <name type="scientific">Scytonema millei VB511283</name>
    <dbReference type="NCBI Taxonomy" id="1245923"/>
    <lineage>
        <taxon>Bacteria</taxon>
        <taxon>Bacillati</taxon>
        <taxon>Cyanobacteriota</taxon>
        <taxon>Cyanophyceae</taxon>
        <taxon>Nostocales</taxon>
        <taxon>Scytonemataceae</taxon>
        <taxon>Scytonema</taxon>
    </lineage>
</organism>
<name>A0A9X5E4L2_9CYAN</name>
<dbReference type="InterPro" id="IPR011330">
    <property type="entry name" value="Glyco_hydro/deAcase_b/a-brl"/>
</dbReference>
<dbReference type="Pfam" id="PF01522">
    <property type="entry name" value="Polysacc_deac_1"/>
    <property type="match status" value="1"/>
</dbReference>
<dbReference type="Proteomes" id="UP000031532">
    <property type="component" value="Unassembled WGS sequence"/>
</dbReference>
<gene>
    <name evidence="2" type="ORF">QH73_0010395</name>
</gene>
<dbReference type="AlphaFoldDB" id="A0A9X5E4L2"/>
<evidence type="ECO:0000259" key="1">
    <source>
        <dbReference type="PROSITE" id="PS51677"/>
    </source>
</evidence>
<protein>
    <submittedName>
        <fullName evidence="2">Polysaccharide deacetylase family protein</fullName>
    </submittedName>
</protein>
<dbReference type="PANTHER" id="PTHR10587:SF137">
    <property type="entry name" value="4-DEOXY-4-FORMAMIDO-L-ARABINOSE-PHOSPHOUNDECAPRENOL DEFORMYLASE ARND-RELATED"/>
    <property type="match status" value="1"/>
</dbReference>
<dbReference type="OrthoDB" id="9806342at2"/>
<dbReference type="GO" id="GO:0016810">
    <property type="term" value="F:hydrolase activity, acting on carbon-nitrogen (but not peptide) bonds"/>
    <property type="evidence" value="ECO:0007669"/>
    <property type="project" value="InterPro"/>
</dbReference>
<dbReference type="CDD" id="cd10917">
    <property type="entry name" value="CE4_NodB_like_6s_7s"/>
    <property type="match status" value="1"/>
</dbReference>
<dbReference type="PROSITE" id="PS51677">
    <property type="entry name" value="NODB"/>
    <property type="match status" value="1"/>
</dbReference>
<dbReference type="PANTHER" id="PTHR10587">
    <property type="entry name" value="GLYCOSYL TRANSFERASE-RELATED"/>
    <property type="match status" value="1"/>
</dbReference>
<keyword evidence="3" id="KW-1185">Reference proteome</keyword>
<feature type="domain" description="NodB homology" evidence="1">
    <location>
        <begin position="30"/>
        <end position="213"/>
    </location>
</feature>